<proteinExistence type="predicted"/>
<evidence type="ECO:0000313" key="1">
    <source>
        <dbReference type="EMBL" id="NVE95040.1"/>
    </source>
</evidence>
<dbReference type="EMBL" id="JABWTA010000001">
    <property type="protein sequence ID" value="NVE95040.1"/>
    <property type="molecule type" value="Genomic_DNA"/>
</dbReference>
<evidence type="ECO:0000313" key="2">
    <source>
        <dbReference type="Proteomes" id="UP000546031"/>
    </source>
</evidence>
<organism evidence="1 2">
    <name type="scientific">Altererythrobacter lutimaris</name>
    <dbReference type="NCBI Taxonomy" id="2743979"/>
    <lineage>
        <taxon>Bacteria</taxon>
        <taxon>Pseudomonadati</taxon>
        <taxon>Pseudomonadota</taxon>
        <taxon>Alphaproteobacteria</taxon>
        <taxon>Sphingomonadales</taxon>
        <taxon>Erythrobacteraceae</taxon>
        <taxon>Altererythrobacter</taxon>
    </lineage>
</organism>
<dbReference type="Proteomes" id="UP000546031">
    <property type="component" value="Unassembled WGS sequence"/>
</dbReference>
<keyword evidence="2" id="KW-1185">Reference proteome</keyword>
<dbReference type="GO" id="GO:0000428">
    <property type="term" value="C:DNA-directed RNA polymerase complex"/>
    <property type="evidence" value="ECO:0007669"/>
    <property type="project" value="UniProtKB-KW"/>
</dbReference>
<gene>
    <name evidence="1" type="ORF">HUO12_09040</name>
</gene>
<keyword evidence="1" id="KW-0804">Transcription</keyword>
<accession>A0A850HBW8</accession>
<protein>
    <submittedName>
        <fullName evidence="1">DNA-directed RNA polymerase subunit beta</fullName>
    </submittedName>
</protein>
<sequence>MRQSEPTSAASWIEKLQERPHVDELDTLAVRFVFSLRLIAIHRRAKRDPVPELAARLGNVTSAIAALDLVETLTSVWPEPIQVGRACCRALTLDEATMGRAVQAVSARDREAFVHQLDGLMKAGRVDLLWEQAMTFVAAEFAAG</sequence>
<reference evidence="1 2" key="1">
    <citation type="submission" date="2020-06" db="EMBL/GenBank/DDBJ databases">
        <title>Altererythrobacter lutimaris sp. nov., a marine bacterium isolated from a tidal flat.</title>
        <authorList>
            <person name="Kim D."/>
            <person name="Yoo Y."/>
            <person name="Kim J.-J."/>
        </authorList>
    </citation>
    <scope>NUCLEOTIDE SEQUENCE [LARGE SCALE GENOMIC DNA]</scope>
    <source>
        <strain evidence="1 2">JGD-16</strain>
    </source>
</reference>
<dbReference type="AlphaFoldDB" id="A0A850HBW8"/>
<keyword evidence="1" id="KW-0240">DNA-directed RNA polymerase</keyword>
<comment type="caution">
    <text evidence="1">The sequence shown here is derived from an EMBL/GenBank/DDBJ whole genome shotgun (WGS) entry which is preliminary data.</text>
</comment>
<name>A0A850HBW8_9SPHN</name>